<dbReference type="AlphaFoldDB" id="A0A2D0KLH3"/>
<gene>
    <name evidence="1" type="ORF">Xsto_03284</name>
</gene>
<keyword evidence="2" id="KW-1185">Reference proteome</keyword>
<evidence type="ECO:0000313" key="1">
    <source>
        <dbReference type="EMBL" id="PHM64175.1"/>
    </source>
</evidence>
<evidence type="ECO:0000313" key="2">
    <source>
        <dbReference type="Proteomes" id="UP000222366"/>
    </source>
</evidence>
<comment type="caution">
    <text evidence="1">The sequence shown here is derived from an EMBL/GenBank/DDBJ whole genome shotgun (WGS) entry which is preliminary data.</text>
</comment>
<name>A0A2D0KLH3_9GAMM</name>
<reference evidence="1 2" key="1">
    <citation type="journal article" date="2017" name="Nat. Microbiol.">
        <title>Natural product diversity associated with the nematode symbionts Photorhabdus and Xenorhabdus.</title>
        <authorList>
            <person name="Tobias N.J."/>
            <person name="Wolff H."/>
            <person name="Djahanschiri B."/>
            <person name="Grundmann F."/>
            <person name="Kronenwerth M."/>
            <person name="Shi Y.M."/>
            <person name="Simonyi S."/>
            <person name="Grun P."/>
            <person name="Shapiro-Ilan D."/>
            <person name="Pidot S.J."/>
            <person name="Stinear T.P."/>
            <person name="Ebersberger I."/>
            <person name="Bode H.B."/>
        </authorList>
    </citation>
    <scope>NUCLEOTIDE SEQUENCE [LARGE SCALE GENOMIC DNA]</scope>
    <source>
        <strain evidence="1 2">DSM 17904</strain>
    </source>
</reference>
<protein>
    <submittedName>
        <fullName evidence="1">Uncharacterized protein</fullName>
    </submittedName>
</protein>
<dbReference type="Proteomes" id="UP000222366">
    <property type="component" value="Unassembled WGS sequence"/>
</dbReference>
<organism evidence="1 2">
    <name type="scientific">Xenorhabdus stockiae</name>
    <dbReference type="NCBI Taxonomy" id="351614"/>
    <lineage>
        <taxon>Bacteria</taxon>
        <taxon>Pseudomonadati</taxon>
        <taxon>Pseudomonadota</taxon>
        <taxon>Gammaproteobacteria</taxon>
        <taxon>Enterobacterales</taxon>
        <taxon>Morganellaceae</taxon>
        <taxon>Xenorhabdus</taxon>
    </lineage>
</organism>
<accession>A0A2D0KLH3</accession>
<dbReference type="RefSeq" id="WP_099125729.1">
    <property type="nucleotide sequence ID" value="NZ_CAWNRH010000110.1"/>
</dbReference>
<proteinExistence type="predicted"/>
<sequence length="158" mass="18738">MKNHQSNHRKKKLYRRVNTATHCVFHSHGGEYRWERAKQKRIREDMPYFQSMKGKPRHGLDYTPLFMFLLSKVGEKWDVVHSEAIQRLDRPEPIFLIVALHEHEQRDYIRCGESSYYNGLFVDNAGFLRTVNPNLSENDIPILCQCCTHTFNGIPIHR</sequence>
<dbReference type="EMBL" id="NJAJ01000035">
    <property type="protein sequence ID" value="PHM64175.1"/>
    <property type="molecule type" value="Genomic_DNA"/>
</dbReference>